<dbReference type="GO" id="GO:0034605">
    <property type="term" value="P:cellular response to heat"/>
    <property type="evidence" value="ECO:0007669"/>
    <property type="project" value="TreeGrafter"/>
</dbReference>
<proteinExistence type="predicted"/>
<dbReference type="PANTHER" id="PTHR11638">
    <property type="entry name" value="ATP-DEPENDENT CLP PROTEASE"/>
    <property type="match status" value="1"/>
</dbReference>
<dbReference type="CDD" id="cd00009">
    <property type="entry name" value="AAA"/>
    <property type="match status" value="1"/>
</dbReference>
<keyword evidence="2" id="KW-0547">Nucleotide-binding</keyword>
<evidence type="ECO:0000313" key="7">
    <source>
        <dbReference type="EMBL" id="MBB5069662.1"/>
    </source>
</evidence>
<dbReference type="Pfam" id="PF00004">
    <property type="entry name" value="AAA"/>
    <property type="match status" value="1"/>
</dbReference>
<reference evidence="7 8" key="1">
    <citation type="submission" date="2020-08" db="EMBL/GenBank/DDBJ databases">
        <title>Sequencing the genomes of 1000 actinobacteria strains.</title>
        <authorList>
            <person name="Klenk H.-P."/>
        </authorList>
    </citation>
    <scope>NUCLEOTIDE SEQUENCE [LARGE SCALE GENOMIC DNA]</scope>
    <source>
        <strain evidence="7 8">DSM 45582</strain>
    </source>
</reference>
<dbReference type="GO" id="GO:0008233">
    <property type="term" value="F:peptidase activity"/>
    <property type="evidence" value="ECO:0007669"/>
    <property type="project" value="UniProtKB-KW"/>
</dbReference>
<keyword evidence="3 7" id="KW-0067">ATP-binding</keyword>
<dbReference type="InterPro" id="IPR050130">
    <property type="entry name" value="ClpA_ClpB"/>
</dbReference>
<protein>
    <submittedName>
        <fullName evidence="7">ATP-dependent Clp protease ATP-binding subunit ClpC</fullName>
    </submittedName>
</protein>
<name>A0A840NKK4_9PSEU</name>
<evidence type="ECO:0000259" key="6">
    <source>
        <dbReference type="SMART" id="SM01086"/>
    </source>
</evidence>
<dbReference type="InterPro" id="IPR041546">
    <property type="entry name" value="ClpA/ClpB_AAA_lid"/>
</dbReference>
<comment type="caution">
    <text evidence="7">The sequence shown here is derived from an EMBL/GenBank/DDBJ whole genome shotgun (WGS) entry which is preliminary data.</text>
</comment>
<dbReference type="GO" id="GO:0016887">
    <property type="term" value="F:ATP hydrolysis activity"/>
    <property type="evidence" value="ECO:0007669"/>
    <property type="project" value="InterPro"/>
</dbReference>
<dbReference type="InterPro" id="IPR003959">
    <property type="entry name" value="ATPase_AAA_core"/>
</dbReference>
<dbReference type="Pfam" id="PF17871">
    <property type="entry name" value="AAA_lid_9"/>
    <property type="match status" value="1"/>
</dbReference>
<dbReference type="Gene3D" id="1.10.8.60">
    <property type="match status" value="2"/>
</dbReference>
<dbReference type="FunFam" id="3.40.50.300:FF:000025">
    <property type="entry name" value="ATP-dependent Clp protease subunit"/>
    <property type="match status" value="1"/>
</dbReference>
<evidence type="ECO:0000256" key="3">
    <source>
        <dbReference type="ARBA" id="ARBA00022840"/>
    </source>
</evidence>
<dbReference type="SMART" id="SM01086">
    <property type="entry name" value="ClpB_D2-small"/>
    <property type="match status" value="1"/>
</dbReference>
<dbReference type="Pfam" id="PF10431">
    <property type="entry name" value="ClpB_D2-small"/>
    <property type="match status" value="1"/>
</dbReference>
<gene>
    <name evidence="7" type="ORF">BJ969_002750</name>
</gene>
<evidence type="ECO:0000256" key="2">
    <source>
        <dbReference type="ARBA" id="ARBA00022741"/>
    </source>
</evidence>
<sequence>MDRGSAGDASAAFDSLLNSLVEGGGEQRRADAGPGGLGLANLLDPEAHDVVSKAIRATVDWGSRELDSTHLLWAVTQVESTSQMLSDSGVRVTDLAAGVRTVAGTVDAVSGGARRAPVLSSSARRALLGAHQQALGEGAEVVGARHVLLGLATDPESVAGRALARAMEGGGDRARGSRTSNSALSTTPRLDEFGLDMTELARAGRLDPVIGRDEEIDQAVEVLGRRSKNNPVFIGDPGVGKTALVEGLAQRIVDREVPWPLAGKRLVSLDLAGMVAGAKFRGEFEQRFRDVLTELRSHRDEVVVFIDEMHAIVGAGAGEGSMDAGTMLKPALARGELHLIGATTVEEYRKHVEKDPALERRFQPINVPEPSVPDTVRVLEGVAEKYRTHHRVRISAEALDAAARLSDRYLTDRFLPDKAVDLLDQACSRVRMRRGGASWGPEPLVDAADVADVVARRTGIPVDEVSAQDRRRLLDLEKRLTERVVGQDVAVRSVAEAVRRARAGLADPERPIGSFLFLGPTGVGKTELARALSRVLFGDAERMARFDMGEFQDKHTVSRLIGAPPGYVGYGEAGQLTERVRRQPYSVVLLDEVEKAHPDVFNTLLQVLDAGRLTDSQGRAVDFRNTVIIMTSNIGSDRILDSTAPADELATLLLEDLRGFFRPEFLNRIDEVTVFRALGDRELGEITALLLERTAAQLHDKGVRLEVSTAAVEWLTERGAGGEYGARPLRRVIQRELDTRLASLLLDGSLTDGSEVLVEVLGGELSLHVSAARHGAAGGRHAAPAHRRTGAPA</sequence>
<dbReference type="InterPro" id="IPR027417">
    <property type="entry name" value="P-loop_NTPase"/>
</dbReference>
<dbReference type="SMART" id="SM00382">
    <property type="entry name" value="AAA"/>
    <property type="match status" value="2"/>
</dbReference>
<organism evidence="7 8">
    <name type="scientific">Saccharopolyspora gloriosae</name>
    <dbReference type="NCBI Taxonomy" id="455344"/>
    <lineage>
        <taxon>Bacteria</taxon>
        <taxon>Bacillati</taxon>
        <taxon>Actinomycetota</taxon>
        <taxon>Actinomycetes</taxon>
        <taxon>Pseudonocardiales</taxon>
        <taxon>Pseudonocardiaceae</taxon>
        <taxon>Saccharopolyspora</taxon>
    </lineage>
</organism>
<evidence type="ECO:0000259" key="5">
    <source>
        <dbReference type="SMART" id="SM00382"/>
    </source>
</evidence>
<dbReference type="PRINTS" id="PR00300">
    <property type="entry name" value="CLPPROTEASEA"/>
</dbReference>
<dbReference type="GO" id="GO:0005524">
    <property type="term" value="F:ATP binding"/>
    <property type="evidence" value="ECO:0007669"/>
    <property type="project" value="UniProtKB-KW"/>
</dbReference>
<dbReference type="InterPro" id="IPR036628">
    <property type="entry name" value="Clp_N_dom_sf"/>
</dbReference>
<dbReference type="InterPro" id="IPR019489">
    <property type="entry name" value="Clp_ATPase_C"/>
</dbReference>
<dbReference type="GO" id="GO:0005737">
    <property type="term" value="C:cytoplasm"/>
    <property type="evidence" value="ECO:0007669"/>
    <property type="project" value="TreeGrafter"/>
</dbReference>
<dbReference type="Proteomes" id="UP000580474">
    <property type="component" value="Unassembled WGS sequence"/>
</dbReference>
<keyword evidence="7" id="KW-0645">Protease</keyword>
<evidence type="ECO:0000313" key="8">
    <source>
        <dbReference type="Proteomes" id="UP000580474"/>
    </source>
</evidence>
<dbReference type="InterPro" id="IPR004176">
    <property type="entry name" value="Clp_R_N"/>
</dbReference>
<dbReference type="Gene3D" id="3.40.50.300">
    <property type="entry name" value="P-loop containing nucleotide triphosphate hydrolases"/>
    <property type="match status" value="2"/>
</dbReference>
<feature type="domain" description="AAA+ ATPase" evidence="5">
    <location>
        <begin position="227"/>
        <end position="372"/>
    </location>
</feature>
<keyword evidence="8" id="KW-1185">Reference proteome</keyword>
<dbReference type="EMBL" id="JACHIV010000001">
    <property type="protein sequence ID" value="MBB5069662.1"/>
    <property type="molecule type" value="Genomic_DNA"/>
</dbReference>
<accession>A0A840NKK4</accession>
<dbReference type="AlphaFoldDB" id="A0A840NKK4"/>
<feature type="domain" description="Clp ATPase C-terminal" evidence="6">
    <location>
        <begin position="678"/>
        <end position="767"/>
    </location>
</feature>
<dbReference type="Pfam" id="PF07724">
    <property type="entry name" value="AAA_2"/>
    <property type="match status" value="1"/>
</dbReference>
<dbReference type="Gene3D" id="1.10.1780.10">
    <property type="entry name" value="Clp, N-terminal domain"/>
    <property type="match status" value="1"/>
</dbReference>
<dbReference type="InterPro" id="IPR003593">
    <property type="entry name" value="AAA+_ATPase"/>
</dbReference>
<dbReference type="Pfam" id="PF02861">
    <property type="entry name" value="Clp_N"/>
    <property type="match status" value="1"/>
</dbReference>
<evidence type="ECO:0000256" key="4">
    <source>
        <dbReference type="ARBA" id="ARBA00023186"/>
    </source>
</evidence>
<dbReference type="PANTHER" id="PTHR11638:SF18">
    <property type="entry name" value="HEAT SHOCK PROTEIN 104"/>
    <property type="match status" value="1"/>
</dbReference>
<dbReference type="InterPro" id="IPR001270">
    <property type="entry name" value="ClpA/B"/>
</dbReference>
<dbReference type="SUPFAM" id="SSF52540">
    <property type="entry name" value="P-loop containing nucleoside triphosphate hydrolases"/>
    <property type="match status" value="2"/>
</dbReference>
<dbReference type="SUPFAM" id="SSF81923">
    <property type="entry name" value="Double Clp-N motif"/>
    <property type="match status" value="1"/>
</dbReference>
<dbReference type="CDD" id="cd19499">
    <property type="entry name" value="RecA-like_ClpB_Hsp104-like"/>
    <property type="match status" value="1"/>
</dbReference>
<dbReference type="RefSeq" id="WP_184479319.1">
    <property type="nucleotide sequence ID" value="NZ_JACHIV010000001.1"/>
</dbReference>
<evidence type="ECO:0000256" key="1">
    <source>
        <dbReference type="ARBA" id="ARBA00022737"/>
    </source>
</evidence>
<keyword evidence="7" id="KW-0378">Hydrolase</keyword>
<feature type="domain" description="AAA+ ATPase" evidence="5">
    <location>
        <begin position="511"/>
        <end position="660"/>
    </location>
</feature>
<keyword evidence="1" id="KW-0677">Repeat</keyword>
<dbReference type="FunFam" id="3.40.50.300:FF:000010">
    <property type="entry name" value="Chaperone clpB 1, putative"/>
    <property type="match status" value="1"/>
</dbReference>
<dbReference type="GO" id="GO:0006508">
    <property type="term" value="P:proteolysis"/>
    <property type="evidence" value="ECO:0007669"/>
    <property type="project" value="UniProtKB-KW"/>
</dbReference>
<keyword evidence="4" id="KW-0143">Chaperone</keyword>